<sequence>MSPPEEVHRKALQQGLEGLQEEMKTLADVTERSIQKAVESLLHGDLAEAQEVLALDREAYALRRVIETSCVNLIALHAPVARDLRMITTSLEITTDLGRSTRLARHISEVTQELAQERVDVPPQLATLTRMAELSTQMVQRAVQAFVHSDVESVRR</sequence>
<evidence type="ECO:0000259" key="1">
    <source>
        <dbReference type="Pfam" id="PF01895"/>
    </source>
</evidence>
<dbReference type="Gene3D" id="1.20.58.220">
    <property type="entry name" value="Phosphate transport system protein phou homolog 2, domain 2"/>
    <property type="match status" value="1"/>
</dbReference>
<evidence type="ECO:0000313" key="2">
    <source>
        <dbReference type="EMBL" id="EQD70844.1"/>
    </source>
</evidence>
<name>T1CQR7_9ZZZZ</name>
<gene>
    <name evidence="2" type="ORF">B1B_04778</name>
</gene>
<protein>
    <submittedName>
        <fullName evidence="2">Phosphate transport system regulatory protein PhoU</fullName>
    </submittedName>
</protein>
<proteinExistence type="predicted"/>
<dbReference type="GO" id="GO:0045936">
    <property type="term" value="P:negative regulation of phosphate metabolic process"/>
    <property type="evidence" value="ECO:0007669"/>
    <property type="project" value="InterPro"/>
</dbReference>
<accession>T1CQR7</accession>
<dbReference type="PANTHER" id="PTHR42930">
    <property type="entry name" value="PHOSPHATE-SPECIFIC TRANSPORT SYSTEM ACCESSORY PROTEIN PHOU"/>
    <property type="match status" value="1"/>
</dbReference>
<dbReference type="InterPro" id="IPR026022">
    <property type="entry name" value="PhoU_dom"/>
</dbReference>
<dbReference type="InterPro" id="IPR028366">
    <property type="entry name" value="PhoU"/>
</dbReference>
<reference evidence="2" key="2">
    <citation type="journal article" date="2014" name="ISME J.">
        <title>Microbial stratification in low pH oxic and suboxic macroscopic growths along an acid mine drainage.</title>
        <authorList>
            <person name="Mendez-Garcia C."/>
            <person name="Mesa V."/>
            <person name="Sprenger R.R."/>
            <person name="Richter M."/>
            <person name="Diez M.S."/>
            <person name="Solano J."/>
            <person name="Bargiela R."/>
            <person name="Golyshina O.V."/>
            <person name="Manteca A."/>
            <person name="Ramos J.L."/>
            <person name="Gallego J.R."/>
            <person name="Llorente I."/>
            <person name="Martins Dos Santos V.A."/>
            <person name="Jensen O.N."/>
            <person name="Pelaez A.I."/>
            <person name="Sanchez J."/>
            <person name="Ferrer M."/>
        </authorList>
    </citation>
    <scope>NUCLEOTIDE SEQUENCE</scope>
</reference>
<dbReference type="Pfam" id="PF01895">
    <property type="entry name" value="PhoU"/>
    <property type="match status" value="1"/>
</dbReference>
<feature type="domain" description="PhoU" evidence="1">
    <location>
        <begin position="25"/>
        <end position="110"/>
    </location>
</feature>
<dbReference type="InterPro" id="IPR038078">
    <property type="entry name" value="PhoU-like_sf"/>
</dbReference>
<dbReference type="EMBL" id="AUZY01002999">
    <property type="protein sequence ID" value="EQD70844.1"/>
    <property type="molecule type" value="Genomic_DNA"/>
</dbReference>
<dbReference type="SUPFAM" id="SSF109755">
    <property type="entry name" value="PhoU-like"/>
    <property type="match status" value="1"/>
</dbReference>
<organism evidence="2">
    <name type="scientific">mine drainage metagenome</name>
    <dbReference type="NCBI Taxonomy" id="410659"/>
    <lineage>
        <taxon>unclassified sequences</taxon>
        <taxon>metagenomes</taxon>
        <taxon>ecological metagenomes</taxon>
    </lineage>
</organism>
<comment type="caution">
    <text evidence="2">The sequence shown here is derived from an EMBL/GenBank/DDBJ whole genome shotgun (WGS) entry which is preliminary data.</text>
</comment>
<reference evidence="2" key="1">
    <citation type="submission" date="2013-08" db="EMBL/GenBank/DDBJ databases">
        <authorList>
            <person name="Mendez C."/>
            <person name="Richter M."/>
            <person name="Ferrer M."/>
            <person name="Sanchez J."/>
        </authorList>
    </citation>
    <scope>NUCLEOTIDE SEQUENCE</scope>
</reference>
<dbReference type="PANTHER" id="PTHR42930:SF3">
    <property type="entry name" value="PHOSPHATE-SPECIFIC TRANSPORT SYSTEM ACCESSORY PROTEIN PHOU"/>
    <property type="match status" value="1"/>
</dbReference>
<feature type="non-terminal residue" evidence="2">
    <location>
        <position position="156"/>
    </location>
</feature>
<dbReference type="AlphaFoldDB" id="T1CQR7"/>
<dbReference type="GO" id="GO:0030643">
    <property type="term" value="P:intracellular phosphate ion homeostasis"/>
    <property type="evidence" value="ECO:0007669"/>
    <property type="project" value="InterPro"/>
</dbReference>